<sequence>GPSRHTVRDGRRRPRRHPPAPHRRRPRTRRGRRPLRGRVGAGAVVPAHGRRGAGHRARPGARRHPDRRLPLGRAVLRLPLRAPVQADAGQARRRPGAVVGATGPPRRPRRIGARHPGAAHRGLRLPEHPLHPDHPFCGRRVRRGQLGPGRGRQRRAGGRAGGPAGDDPGRPARSQDGAGVGVDRRGASRPHRCRGAFAPLADGEPDAGSGLRHIDPAAGHDRGRRGDARRVPGLCGEPAGHVQWARRRHLRARPPPRRSGHPRMAAAVPGPAPGPADRGRGAASPAREPAVHRPPRAGRHGRPWRPTVALGRLWCAGQPVRGAQLAVRQPVPARRARIQRRPDRPALDRHRDAGGHRHHRRWAHRRRTGPARGRRCRAGGGDDLHACVLLLRGLADVGGGHGGHGGVGRGDPRPRCLRAGAVPDRPAGAGERAGGGLVAAGQRHRAHPVRRAVGPLRSHRPGHVDPVRRAVPPGRAGAGRLPGDRGPRARRPQPRRPTTQSL</sequence>
<dbReference type="EMBL" id="CADCTB010000189">
    <property type="protein sequence ID" value="CAA9266982.1"/>
    <property type="molecule type" value="Genomic_DNA"/>
</dbReference>
<evidence type="ECO:0000256" key="1">
    <source>
        <dbReference type="SAM" id="MobiDB-lite"/>
    </source>
</evidence>
<feature type="compositionally biased region" description="Low complexity" evidence="1">
    <location>
        <begin position="37"/>
        <end position="47"/>
    </location>
</feature>
<feature type="region of interest" description="Disordered" evidence="1">
    <location>
        <begin position="423"/>
        <end position="502"/>
    </location>
</feature>
<organism evidence="2">
    <name type="scientific">uncultured Acidimicrobiales bacterium</name>
    <dbReference type="NCBI Taxonomy" id="310071"/>
    <lineage>
        <taxon>Bacteria</taxon>
        <taxon>Bacillati</taxon>
        <taxon>Actinomycetota</taxon>
        <taxon>Acidimicrobiia</taxon>
        <taxon>Acidimicrobiales</taxon>
        <taxon>environmental samples</taxon>
    </lineage>
</organism>
<feature type="compositionally biased region" description="Basic residues" evidence="1">
    <location>
        <begin position="106"/>
        <end position="123"/>
    </location>
</feature>
<feature type="compositionally biased region" description="Basic and acidic residues" evidence="1">
    <location>
        <begin position="340"/>
        <end position="355"/>
    </location>
</feature>
<feature type="compositionally biased region" description="Basic and acidic residues" evidence="1">
    <location>
        <begin position="212"/>
        <end position="230"/>
    </location>
</feature>
<dbReference type="AlphaFoldDB" id="A0A6J4J019"/>
<feature type="region of interest" description="Disordered" evidence="1">
    <location>
        <begin position="326"/>
        <end position="378"/>
    </location>
</feature>
<feature type="compositionally biased region" description="Basic residues" evidence="1">
    <location>
        <begin position="10"/>
        <end position="36"/>
    </location>
</feature>
<gene>
    <name evidence="2" type="ORF">AVDCRST_MAG10-3093</name>
</gene>
<feature type="compositionally biased region" description="Basic residues" evidence="1">
    <location>
        <begin position="293"/>
        <end position="303"/>
    </location>
</feature>
<feature type="non-terminal residue" evidence="2">
    <location>
        <position position="1"/>
    </location>
</feature>
<feature type="region of interest" description="Disordered" evidence="1">
    <location>
        <begin position="1"/>
        <end position="70"/>
    </location>
</feature>
<feature type="compositionally biased region" description="Basic residues" evidence="1">
    <location>
        <begin position="356"/>
        <end position="377"/>
    </location>
</feature>
<evidence type="ECO:0000313" key="2">
    <source>
        <dbReference type="EMBL" id="CAA9266982.1"/>
    </source>
</evidence>
<protein>
    <submittedName>
        <fullName evidence="2">Uncharacterized protein</fullName>
    </submittedName>
</protein>
<proteinExistence type="predicted"/>
<accession>A0A6J4J019</accession>
<feature type="compositionally biased region" description="Low complexity" evidence="1">
    <location>
        <begin position="469"/>
        <end position="481"/>
    </location>
</feature>
<feature type="non-terminal residue" evidence="2">
    <location>
        <position position="502"/>
    </location>
</feature>
<reference evidence="2" key="1">
    <citation type="submission" date="2020-02" db="EMBL/GenBank/DDBJ databases">
        <authorList>
            <person name="Meier V. D."/>
        </authorList>
    </citation>
    <scope>NUCLEOTIDE SEQUENCE</scope>
    <source>
        <strain evidence="2">AVDCRST_MAG10</strain>
    </source>
</reference>
<feature type="compositionally biased region" description="Basic residues" evidence="1">
    <location>
        <begin position="48"/>
        <end position="66"/>
    </location>
</feature>
<feature type="compositionally biased region" description="Basic and acidic residues" evidence="1">
    <location>
        <begin position="124"/>
        <end position="136"/>
    </location>
</feature>
<feature type="compositionally biased region" description="Basic residues" evidence="1">
    <location>
        <begin position="244"/>
        <end position="261"/>
    </location>
</feature>
<feature type="region of interest" description="Disordered" evidence="1">
    <location>
        <begin position="86"/>
        <end position="304"/>
    </location>
</feature>
<name>A0A6J4J019_9ACTN</name>